<reference evidence="11 12" key="1">
    <citation type="submission" date="2016-11" db="EMBL/GenBank/DDBJ databases">
        <authorList>
            <person name="Jaros S."/>
            <person name="Januszkiewicz K."/>
            <person name="Wedrychowicz H."/>
        </authorList>
    </citation>
    <scope>NUCLEOTIDE SEQUENCE [LARGE SCALE GENOMIC DNA]</scope>
    <source>
        <strain evidence="11 12">DSM 3089</strain>
    </source>
</reference>
<dbReference type="InterPro" id="IPR002528">
    <property type="entry name" value="MATE_fam"/>
</dbReference>
<feature type="transmembrane region" description="Helical" evidence="10">
    <location>
        <begin position="239"/>
        <end position="256"/>
    </location>
</feature>
<dbReference type="EMBL" id="FQXP01000003">
    <property type="protein sequence ID" value="SHH60326.1"/>
    <property type="molecule type" value="Genomic_DNA"/>
</dbReference>
<keyword evidence="9" id="KW-0046">Antibiotic resistance</keyword>
<evidence type="ECO:0000313" key="12">
    <source>
        <dbReference type="Proteomes" id="UP000184526"/>
    </source>
</evidence>
<dbReference type="InterPro" id="IPR051327">
    <property type="entry name" value="MATE_MepA_subfamily"/>
</dbReference>
<keyword evidence="8 10" id="KW-0472">Membrane</keyword>
<feature type="transmembrane region" description="Helical" evidence="10">
    <location>
        <begin position="141"/>
        <end position="158"/>
    </location>
</feature>
<dbReference type="Pfam" id="PF01554">
    <property type="entry name" value="MatE"/>
    <property type="match status" value="2"/>
</dbReference>
<feature type="transmembrane region" description="Helical" evidence="10">
    <location>
        <begin position="359"/>
        <end position="380"/>
    </location>
</feature>
<evidence type="ECO:0000256" key="1">
    <source>
        <dbReference type="ARBA" id="ARBA00004651"/>
    </source>
</evidence>
<dbReference type="GO" id="GO:0005886">
    <property type="term" value="C:plasma membrane"/>
    <property type="evidence" value="ECO:0007669"/>
    <property type="project" value="UniProtKB-SubCell"/>
</dbReference>
<evidence type="ECO:0000256" key="4">
    <source>
        <dbReference type="ARBA" id="ARBA00022448"/>
    </source>
</evidence>
<feature type="transmembrane region" description="Helical" evidence="10">
    <location>
        <begin position="51"/>
        <end position="77"/>
    </location>
</feature>
<dbReference type="Proteomes" id="UP000184526">
    <property type="component" value="Unassembled WGS sequence"/>
</dbReference>
<organism evidence="11 12">
    <name type="scientific">Clostridium collagenovorans DSM 3089</name>
    <dbReference type="NCBI Taxonomy" id="1121306"/>
    <lineage>
        <taxon>Bacteria</taxon>
        <taxon>Bacillati</taxon>
        <taxon>Bacillota</taxon>
        <taxon>Clostridia</taxon>
        <taxon>Eubacteriales</taxon>
        <taxon>Clostridiaceae</taxon>
        <taxon>Clostridium</taxon>
    </lineage>
</organism>
<dbReference type="CDD" id="cd13143">
    <property type="entry name" value="MATE_MepA_like"/>
    <property type="match status" value="1"/>
</dbReference>
<accession>A0A1M5UBV8</accession>
<evidence type="ECO:0000256" key="6">
    <source>
        <dbReference type="ARBA" id="ARBA00022692"/>
    </source>
</evidence>
<evidence type="ECO:0000256" key="8">
    <source>
        <dbReference type="ARBA" id="ARBA00023136"/>
    </source>
</evidence>
<feature type="transmembrane region" description="Helical" evidence="10">
    <location>
        <begin position="170"/>
        <end position="193"/>
    </location>
</feature>
<dbReference type="GO" id="GO:0046677">
    <property type="term" value="P:response to antibiotic"/>
    <property type="evidence" value="ECO:0007669"/>
    <property type="project" value="UniProtKB-KW"/>
</dbReference>
<evidence type="ECO:0000256" key="2">
    <source>
        <dbReference type="ARBA" id="ARBA00008417"/>
    </source>
</evidence>
<feature type="transmembrane region" description="Helical" evidence="10">
    <location>
        <begin position="424"/>
        <end position="447"/>
    </location>
</feature>
<name>A0A1M5UBV8_9CLOT</name>
<keyword evidence="6 10" id="KW-0812">Transmembrane</keyword>
<dbReference type="PANTHER" id="PTHR43823">
    <property type="entry name" value="SPORULATION PROTEIN YKVU"/>
    <property type="match status" value="1"/>
</dbReference>
<evidence type="ECO:0000256" key="5">
    <source>
        <dbReference type="ARBA" id="ARBA00022475"/>
    </source>
</evidence>
<feature type="transmembrane region" description="Helical" evidence="10">
    <location>
        <begin position="392"/>
        <end position="412"/>
    </location>
</feature>
<dbReference type="GO" id="GO:0042910">
    <property type="term" value="F:xenobiotic transmembrane transporter activity"/>
    <property type="evidence" value="ECO:0007669"/>
    <property type="project" value="InterPro"/>
</dbReference>
<gene>
    <name evidence="11" type="ORF">SAMN02745196_00925</name>
</gene>
<evidence type="ECO:0000313" key="11">
    <source>
        <dbReference type="EMBL" id="SHH60326.1"/>
    </source>
</evidence>
<protein>
    <recommendedName>
        <fullName evidence="3">Multidrug export protein MepA</fullName>
    </recommendedName>
</protein>
<comment type="similarity">
    <text evidence="2">Belongs to the multi antimicrobial extrusion (MATE) (TC 2.A.66.1) family. MepA subfamily.</text>
</comment>
<feature type="transmembrane region" description="Helical" evidence="10">
    <location>
        <begin position="320"/>
        <end position="339"/>
    </location>
</feature>
<dbReference type="AlphaFoldDB" id="A0A1M5UBV8"/>
<keyword evidence="5" id="KW-1003">Cell membrane</keyword>
<dbReference type="NCBIfam" id="TIGR00797">
    <property type="entry name" value="matE"/>
    <property type="match status" value="1"/>
</dbReference>
<evidence type="ECO:0000256" key="9">
    <source>
        <dbReference type="ARBA" id="ARBA00023251"/>
    </source>
</evidence>
<feature type="transmembrane region" description="Helical" evidence="10">
    <location>
        <begin position="276"/>
        <end position="299"/>
    </location>
</feature>
<evidence type="ECO:0000256" key="7">
    <source>
        <dbReference type="ARBA" id="ARBA00022989"/>
    </source>
</evidence>
<proteinExistence type="inferred from homology"/>
<dbReference type="GO" id="GO:0015297">
    <property type="term" value="F:antiporter activity"/>
    <property type="evidence" value="ECO:0007669"/>
    <property type="project" value="InterPro"/>
</dbReference>
<sequence>MKLMDNQKRLGEEKIPKLLISFSIPAIIGMIVNTLYNIIDRIFIGNIPEVGNLAITGVGITLPIMTIILGFGLLIGVGTSARISIALGQGRKETAEKLLGNAVTLIIIASIIITCLGLIFIDPILKAFGASADTLVYAKDYIRIIFFGTIFSLGSVGLNHSIRSDGNPKVAMLSMLLGAGTNIILDPILIFGFNMGVKGAAIATITSQLISAIWIFYYFTKGKSILKIKLPNLKLERHIVLSIFTIGMSPFAMQIAQSLVQVVANNSLKYYGGDMAIGAMTIISSISLMATMPIVGINQGAQPIIGYNYGAKKYDRVRETLKYGVVVATLIVTLAFLLVEIFPNTIIQVFNNDPSLREMAIRGVRIYLFMLPIVGVQIIASSYFQAIGKAKISMFLSLLRQVLILIPLILLLPKLQLFEGLDGIWFAGAISDFISTIISTTIFFVSVKHLKKKTASHTDDLDVTISKNNKLLYNEISADNSK</sequence>
<keyword evidence="7 10" id="KW-1133">Transmembrane helix</keyword>
<dbReference type="PIRSF" id="PIRSF006603">
    <property type="entry name" value="DinF"/>
    <property type="match status" value="1"/>
</dbReference>
<dbReference type="InterPro" id="IPR048279">
    <property type="entry name" value="MdtK-like"/>
</dbReference>
<comment type="subcellular location">
    <subcellularLocation>
        <location evidence="1">Cell membrane</location>
        <topology evidence="1">Multi-pass membrane protein</topology>
    </subcellularLocation>
</comment>
<feature type="transmembrane region" description="Helical" evidence="10">
    <location>
        <begin position="20"/>
        <end position="39"/>
    </location>
</feature>
<feature type="transmembrane region" description="Helical" evidence="10">
    <location>
        <begin position="98"/>
        <end position="121"/>
    </location>
</feature>
<feature type="transmembrane region" description="Helical" evidence="10">
    <location>
        <begin position="199"/>
        <end position="219"/>
    </location>
</feature>
<dbReference type="InterPro" id="IPR045070">
    <property type="entry name" value="MATE_MepA-like"/>
</dbReference>
<evidence type="ECO:0000256" key="3">
    <source>
        <dbReference type="ARBA" id="ARBA00022106"/>
    </source>
</evidence>
<keyword evidence="4" id="KW-0813">Transport</keyword>
<dbReference type="PANTHER" id="PTHR43823:SF3">
    <property type="entry name" value="MULTIDRUG EXPORT PROTEIN MEPA"/>
    <property type="match status" value="1"/>
</dbReference>
<keyword evidence="12" id="KW-1185">Reference proteome</keyword>
<evidence type="ECO:0000256" key="10">
    <source>
        <dbReference type="SAM" id="Phobius"/>
    </source>
</evidence>